<dbReference type="AlphaFoldDB" id="A0A653K1G8"/>
<name>A0A653K1G8_9GAMM</name>
<proteinExistence type="predicted"/>
<dbReference type="EMBL" id="CABWKZ010000003">
    <property type="protein sequence ID" value="VXA54063.1"/>
    <property type="molecule type" value="Genomic_DNA"/>
</dbReference>
<accession>A0A653K1G8</accession>
<evidence type="ECO:0000313" key="1">
    <source>
        <dbReference type="EMBL" id="VXA54063.1"/>
    </source>
</evidence>
<sequence>MQMFHTKLKKTADPLLDTMYYAQSKRSTALNPIDSKDYELNIYIAYPVGRNDEISLWRWQLMT</sequence>
<protein>
    <submittedName>
        <fullName evidence="1">Uncharacterized protein</fullName>
    </submittedName>
</protein>
<dbReference type="Proteomes" id="UP000430404">
    <property type="component" value="Unassembled WGS sequence"/>
</dbReference>
<evidence type="ECO:0000313" key="2">
    <source>
        <dbReference type="Proteomes" id="UP000430404"/>
    </source>
</evidence>
<gene>
    <name evidence="1" type="ORF">ACI8B_110127</name>
</gene>
<organism evidence="1 2">
    <name type="scientific">Acinetobacter proteolyticus</name>
    <dbReference type="NCBI Taxonomy" id="1776741"/>
    <lineage>
        <taxon>Bacteria</taxon>
        <taxon>Pseudomonadati</taxon>
        <taxon>Pseudomonadota</taxon>
        <taxon>Gammaproteobacteria</taxon>
        <taxon>Moraxellales</taxon>
        <taxon>Moraxellaceae</taxon>
        <taxon>Acinetobacter</taxon>
    </lineage>
</organism>
<reference evidence="1 2" key="1">
    <citation type="submission" date="2019-10" db="EMBL/GenBank/DDBJ databases">
        <authorList>
            <person name="Karimi E."/>
        </authorList>
    </citation>
    <scope>NUCLEOTIDE SEQUENCE [LARGE SCALE GENOMIC DNA]</scope>
    <source>
        <strain evidence="1">Acinetobacter sp. 8BE</strain>
    </source>
</reference>